<gene>
    <name evidence="1" type="ORF">P3T76_010779</name>
</gene>
<reference evidence="1" key="1">
    <citation type="submission" date="2023-08" db="EMBL/GenBank/DDBJ databases">
        <title>Reference Genome Resource for the Citrus Pathogen Phytophthora citrophthora.</title>
        <authorList>
            <person name="Moller H."/>
            <person name="Coetzee B."/>
            <person name="Rose L.J."/>
            <person name="Van Niekerk J.M."/>
        </authorList>
    </citation>
    <scope>NUCLEOTIDE SEQUENCE</scope>
    <source>
        <strain evidence="1">STE-U-9442</strain>
    </source>
</reference>
<dbReference type="Proteomes" id="UP001259832">
    <property type="component" value="Unassembled WGS sequence"/>
</dbReference>
<evidence type="ECO:0000313" key="2">
    <source>
        <dbReference type="Proteomes" id="UP001259832"/>
    </source>
</evidence>
<dbReference type="InterPro" id="IPR027417">
    <property type="entry name" value="P-loop_NTPase"/>
</dbReference>
<protein>
    <submittedName>
        <fullName evidence="1">Uncharacterized protein</fullName>
    </submittedName>
</protein>
<evidence type="ECO:0000313" key="1">
    <source>
        <dbReference type="EMBL" id="KAK1935013.1"/>
    </source>
</evidence>
<dbReference type="SUPFAM" id="SSF52540">
    <property type="entry name" value="P-loop containing nucleoside triphosphate hydrolases"/>
    <property type="match status" value="1"/>
</dbReference>
<name>A0AAD9GAS0_9STRA</name>
<sequence>MRSADEANVDLELFWLQNEDGSWLDKANAASLAKNLPTPLTFDERGLLQGFHPMDSSSLRLKNAGRSEDEIQVLVAVPSGSVLRYGNFGLLDDDQILRRNSLSNDLILRLDRSRVLLVNGPPMTGKSTLAALVSRDLVDRYGCRIYFIVDETQILYKNLKSEFWILVGRVRRNENSHVRVLMFATCGWSAVP</sequence>
<organism evidence="1 2">
    <name type="scientific">Phytophthora citrophthora</name>
    <dbReference type="NCBI Taxonomy" id="4793"/>
    <lineage>
        <taxon>Eukaryota</taxon>
        <taxon>Sar</taxon>
        <taxon>Stramenopiles</taxon>
        <taxon>Oomycota</taxon>
        <taxon>Peronosporomycetes</taxon>
        <taxon>Peronosporales</taxon>
        <taxon>Peronosporaceae</taxon>
        <taxon>Phytophthora</taxon>
    </lineage>
</organism>
<comment type="caution">
    <text evidence="1">The sequence shown here is derived from an EMBL/GenBank/DDBJ whole genome shotgun (WGS) entry which is preliminary data.</text>
</comment>
<dbReference type="EMBL" id="JASMQC010000024">
    <property type="protein sequence ID" value="KAK1935013.1"/>
    <property type="molecule type" value="Genomic_DNA"/>
</dbReference>
<proteinExistence type="predicted"/>
<accession>A0AAD9GAS0</accession>
<keyword evidence="2" id="KW-1185">Reference proteome</keyword>
<dbReference type="AlphaFoldDB" id="A0AAD9GAS0"/>